<dbReference type="RefSeq" id="WP_010796524.1">
    <property type="nucleotide sequence ID" value="NZ_CP069262.1"/>
</dbReference>
<dbReference type="EMBL" id="JADMCD010000008">
    <property type="protein sequence ID" value="MBF8642028.1"/>
    <property type="molecule type" value="Genomic_DNA"/>
</dbReference>
<dbReference type="Pfam" id="PF06945">
    <property type="entry name" value="DUF1289"/>
    <property type="match status" value="1"/>
</dbReference>
<dbReference type="EMBL" id="UAUF01000014">
    <property type="protein sequence ID" value="SPZ13003.1"/>
    <property type="molecule type" value="Genomic_DNA"/>
</dbReference>
<feature type="compositionally biased region" description="Low complexity" evidence="1">
    <location>
        <begin position="1"/>
        <end position="14"/>
    </location>
</feature>
<protein>
    <submittedName>
        <fullName evidence="2">DUF1289 domain-containing protein</fullName>
    </submittedName>
    <submittedName>
        <fullName evidence="3">MutT/nudix family protein</fullName>
    </submittedName>
</protein>
<reference evidence="3 4" key="1">
    <citation type="submission" date="2018-06" db="EMBL/GenBank/DDBJ databases">
        <authorList>
            <consortium name="Pathogen Informatics"/>
            <person name="Doyle S."/>
        </authorList>
    </citation>
    <scope>NUCLEOTIDE SEQUENCE [LARGE SCALE GENOMIC DNA]</scope>
    <source>
        <strain evidence="3 4">NCTC11842</strain>
    </source>
</reference>
<dbReference type="PANTHER" id="PTHR35175:SF2">
    <property type="entry name" value="DUF1289 DOMAIN-CONTAINING PROTEIN"/>
    <property type="match status" value="1"/>
</dbReference>
<evidence type="ECO:0000313" key="4">
    <source>
        <dbReference type="Proteomes" id="UP000250443"/>
    </source>
</evidence>
<evidence type="ECO:0000313" key="3">
    <source>
        <dbReference type="EMBL" id="SPZ13003.1"/>
    </source>
</evidence>
<sequence>MSSISASSDLSLSGEDAESVPSPCIRRCCLDGHDICLGCGRTLDEILAWGEASAEARRAIILAAQARRNHRSATS</sequence>
<evidence type="ECO:0000256" key="1">
    <source>
        <dbReference type="SAM" id="MobiDB-lite"/>
    </source>
</evidence>
<proteinExistence type="predicted"/>
<evidence type="ECO:0000313" key="5">
    <source>
        <dbReference type="Proteomes" id="UP000626180"/>
    </source>
</evidence>
<dbReference type="Proteomes" id="UP000626180">
    <property type="component" value="Unassembled WGS sequence"/>
</dbReference>
<organism evidence="3 4">
    <name type="scientific">Pseudomonas luteola</name>
    <dbReference type="NCBI Taxonomy" id="47886"/>
    <lineage>
        <taxon>Bacteria</taxon>
        <taxon>Pseudomonadati</taxon>
        <taxon>Pseudomonadota</taxon>
        <taxon>Gammaproteobacteria</taxon>
        <taxon>Pseudomonadales</taxon>
        <taxon>Pseudomonadaceae</taxon>
        <taxon>Pseudomonas</taxon>
    </lineage>
</organism>
<gene>
    <name evidence="2" type="ORF">IRZ65_15185</name>
    <name evidence="3" type="ORF">NCTC11842_04788</name>
</gene>
<accession>A0A2X2D1Y1</accession>
<feature type="region of interest" description="Disordered" evidence="1">
    <location>
        <begin position="1"/>
        <end position="22"/>
    </location>
</feature>
<dbReference type="PANTHER" id="PTHR35175">
    <property type="entry name" value="DUF1289 DOMAIN-CONTAINING PROTEIN"/>
    <property type="match status" value="1"/>
</dbReference>
<dbReference type="AlphaFoldDB" id="A0A2X2D1Y1"/>
<evidence type="ECO:0000313" key="2">
    <source>
        <dbReference type="EMBL" id="MBF8642028.1"/>
    </source>
</evidence>
<dbReference type="InterPro" id="IPR010710">
    <property type="entry name" value="DUF1289"/>
</dbReference>
<keyword evidence="5" id="KW-1185">Reference proteome</keyword>
<dbReference type="Proteomes" id="UP000250443">
    <property type="component" value="Unassembled WGS sequence"/>
</dbReference>
<name>A0A2X2D1Y1_PSELU</name>
<reference evidence="2 5" key="2">
    <citation type="submission" date="2020-10" db="EMBL/GenBank/DDBJ databases">
        <title>Genome sequences of Pseudomonas isolates.</title>
        <authorList>
            <person name="Wessels L."/>
            <person name="Reich F."/>
            <person name="Hammerl J."/>
        </authorList>
    </citation>
    <scope>NUCLEOTIDE SEQUENCE [LARGE SCALE GENOMIC DNA]</scope>
    <source>
        <strain evidence="2 5">20-MO00624-0</strain>
    </source>
</reference>